<gene>
    <name evidence="1" type="ORF">AC579_5817</name>
</gene>
<protein>
    <submittedName>
        <fullName evidence="1">Uncharacterized protein</fullName>
    </submittedName>
</protein>
<dbReference type="OrthoDB" id="3648014at2759"/>
<evidence type="ECO:0000313" key="2">
    <source>
        <dbReference type="Proteomes" id="UP000073492"/>
    </source>
</evidence>
<proteinExistence type="predicted"/>
<evidence type="ECO:0000313" key="1">
    <source>
        <dbReference type="EMBL" id="KXT17234.1"/>
    </source>
</evidence>
<organism evidence="1 2">
    <name type="scientific">Pseudocercospora musae</name>
    <dbReference type="NCBI Taxonomy" id="113226"/>
    <lineage>
        <taxon>Eukaryota</taxon>
        <taxon>Fungi</taxon>
        <taxon>Dikarya</taxon>
        <taxon>Ascomycota</taxon>
        <taxon>Pezizomycotina</taxon>
        <taxon>Dothideomycetes</taxon>
        <taxon>Dothideomycetidae</taxon>
        <taxon>Mycosphaerellales</taxon>
        <taxon>Mycosphaerellaceae</taxon>
        <taxon>Pseudocercospora</taxon>
    </lineage>
</organism>
<dbReference type="AlphaFoldDB" id="A0A139IRR4"/>
<dbReference type="Proteomes" id="UP000073492">
    <property type="component" value="Unassembled WGS sequence"/>
</dbReference>
<name>A0A139IRR4_9PEZI</name>
<reference evidence="1 2" key="1">
    <citation type="submission" date="2015-07" db="EMBL/GenBank/DDBJ databases">
        <title>Comparative genomics of the Sigatoka disease complex on banana suggests a link between parallel evolutionary changes in Pseudocercospora fijiensis and Pseudocercospora eumusae and increased virulence on the banana host.</title>
        <authorList>
            <person name="Chang T.-C."/>
            <person name="Salvucci A."/>
            <person name="Crous P.W."/>
            <person name="Stergiopoulos I."/>
        </authorList>
    </citation>
    <scope>NUCLEOTIDE SEQUENCE [LARGE SCALE GENOMIC DNA]</scope>
    <source>
        <strain evidence="1 2">CBS 116634</strain>
    </source>
</reference>
<dbReference type="EMBL" id="LFZO01000023">
    <property type="protein sequence ID" value="KXT17234.1"/>
    <property type="molecule type" value="Genomic_DNA"/>
</dbReference>
<accession>A0A139IRR4</accession>
<sequence length="140" mass="15576">MSKEPGAASATKALTDSVTWEEAKLAIDQAIQSGAPKNLIIEKIKDHVAVQALSYAIEVLYGKQGRSNQLANDIARKYPKKALKVERTTEQQLSGPTYAEMEEMDTDQIKTEVIKVVAQTVKVIRDIREMGNEVARFEKK</sequence>
<keyword evidence="2" id="KW-1185">Reference proteome</keyword>
<comment type="caution">
    <text evidence="1">The sequence shown here is derived from an EMBL/GenBank/DDBJ whole genome shotgun (WGS) entry which is preliminary data.</text>
</comment>